<dbReference type="InterPro" id="IPR052462">
    <property type="entry name" value="SLIRP/GR-RBP-like"/>
</dbReference>
<dbReference type="InterPro" id="IPR012677">
    <property type="entry name" value="Nucleotide-bd_a/b_plait_sf"/>
</dbReference>
<gene>
    <name evidence="4" type="ORF">DUNSADRAFT_17767</name>
</gene>
<dbReference type="InterPro" id="IPR035979">
    <property type="entry name" value="RBD_domain_sf"/>
</dbReference>
<sequence>MSTRPLAVSVRAAADKTSAPSLSIKLYCGNLSWSTQRDDLEELFSKFGQVSDAFVAFDRETGRSKGFGFVTMDSTGGHEVEERLRSCPCVGMC</sequence>
<keyword evidence="5" id="KW-1185">Reference proteome</keyword>
<dbReference type="SUPFAM" id="SSF54928">
    <property type="entry name" value="RNA-binding domain, RBD"/>
    <property type="match status" value="1"/>
</dbReference>
<protein>
    <recommendedName>
        <fullName evidence="3">RRM domain-containing protein</fullName>
    </recommendedName>
</protein>
<reference evidence="4" key="1">
    <citation type="submission" date="2017-08" db="EMBL/GenBank/DDBJ databases">
        <authorList>
            <person name="Polle J.E."/>
            <person name="Barry K."/>
            <person name="Cushman J."/>
            <person name="Schmutz J."/>
            <person name="Tran D."/>
            <person name="Hathwaick L.T."/>
            <person name="Yim W.C."/>
            <person name="Jenkins J."/>
            <person name="Mckie-Krisberg Z.M."/>
            <person name="Prochnik S."/>
            <person name="Lindquist E."/>
            <person name="Dockter R.B."/>
            <person name="Adam C."/>
            <person name="Molina H."/>
            <person name="Bunkerborg J."/>
            <person name="Jin E."/>
            <person name="Buchheim M."/>
            <person name="Magnuson J."/>
        </authorList>
    </citation>
    <scope>NUCLEOTIDE SEQUENCE</scope>
    <source>
        <strain evidence="4">CCAP 19/18</strain>
    </source>
</reference>
<dbReference type="InterPro" id="IPR000504">
    <property type="entry name" value="RRM_dom"/>
</dbReference>
<dbReference type="PANTHER" id="PTHR48027">
    <property type="entry name" value="HETEROGENEOUS NUCLEAR RIBONUCLEOPROTEIN 87F-RELATED"/>
    <property type="match status" value="1"/>
</dbReference>
<dbReference type="PROSITE" id="PS50102">
    <property type="entry name" value="RRM"/>
    <property type="match status" value="1"/>
</dbReference>
<evidence type="ECO:0000313" key="4">
    <source>
        <dbReference type="EMBL" id="KAF5828333.1"/>
    </source>
</evidence>
<evidence type="ECO:0000313" key="5">
    <source>
        <dbReference type="Proteomes" id="UP000815325"/>
    </source>
</evidence>
<evidence type="ECO:0000259" key="3">
    <source>
        <dbReference type="PROSITE" id="PS50102"/>
    </source>
</evidence>
<dbReference type="Gene3D" id="3.30.70.330">
    <property type="match status" value="1"/>
</dbReference>
<dbReference type="EMBL" id="MU070320">
    <property type="protein sequence ID" value="KAF5828333.1"/>
    <property type="molecule type" value="Genomic_DNA"/>
</dbReference>
<accession>A0ABQ7G157</accession>
<evidence type="ECO:0000256" key="1">
    <source>
        <dbReference type="ARBA" id="ARBA00022884"/>
    </source>
</evidence>
<dbReference type="SMART" id="SM00360">
    <property type="entry name" value="RRM"/>
    <property type="match status" value="1"/>
</dbReference>
<dbReference type="Proteomes" id="UP000815325">
    <property type="component" value="Unassembled WGS sequence"/>
</dbReference>
<name>A0ABQ7G157_DUNSA</name>
<dbReference type="Pfam" id="PF00076">
    <property type="entry name" value="RRM_1"/>
    <property type="match status" value="1"/>
</dbReference>
<evidence type="ECO:0000256" key="2">
    <source>
        <dbReference type="PROSITE-ProRule" id="PRU00176"/>
    </source>
</evidence>
<keyword evidence="1 2" id="KW-0694">RNA-binding</keyword>
<feature type="domain" description="RRM" evidence="3">
    <location>
        <begin position="24"/>
        <end position="74"/>
    </location>
</feature>
<proteinExistence type="predicted"/>
<comment type="caution">
    <text evidence="4">The sequence shown here is derived from an EMBL/GenBank/DDBJ whole genome shotgun (WGS) entry which is preliminary data.</text>
</comment>
<organism evidence="4 5">
    <name type="scientific">Dunaliella salina</name>
    <name type="common">Green alga</name>
    <name type="synonym">Protococcus salinus</name>
    <dbReference type="NCBI Taxonomy" id="3046"/>
    <lineage>
        <taxon>Eukaryota</taxon>
        <taxon>Viridiplantae</taxon>
        <taxon>Chlorophyta</taxon>
        <taxon>core chlorophytes</taxon>
        <taxon>Chlorophyceae</taxon>
        <taxon>CS clade</taxon>
        <taxon>Chlamydomonadales</taxon>
        <taxon>Dunaliellaceae</taxon>
        <taxon>Dunaliella</taxon>
    </lineage>
</organism>